<evidence type="ECO:0000313" key="7">
    <source>
        <dbReference type="Proteomes" id="UP000275024"/>
    </source>
</evidence>
<evidence type="ECO:0000259" key="3">
    <source>
        <dbReference type="Pfam" id="PF04213"/>
    </source>
</evidence>
<feature type="domain" description="Htaa" evidence="3">
    <location>
        <begin position="250"/>
        <end position="410"/>
    </location>
</feature>
<dbReference type="PROSITE" id="PS51318">
    <property type="entry name" value="TAT"/>
    <property type="match status" value="1"/>
</dbReference>
<keyword evidence="2" id="KW-0732">Signal</keyword>
<evidence type="ECO:0000313" key="6">
    <source>
        <dbReference type="Proteomes" id="UP000268652"/>
    </source>
</evidence>
<feature type="region of interest" description="Disordered" evidence="1">
    <location>
        <begin position="417"/>
        <end position="450"/>
    </location>
</feature>
<evidence type="ECO:0000256" key="2">
    <source>
        <dbReference type="SAM" id="SignalP"/>
    </source>
</evidence>
<evidence type="ECO:0000256" key="1">
    <source>
        <dbReference type="SAM" id="MobiDB-lite"/>
    </source>
</evidence>
<evidence type="ECO:0000313" key="5">
    <source>
        <dbReference type="EMBL" id="RKN25799.1"/>
    </source>
</evidence>
<feature type="domain" description="Htaa" evidence="3">
    <location>
        <begin position="48"/>
        <end position="207"/>
    </location>
</feature>
<feature type="chain" id="PRO_5017380226" description="Htaa domain-containing protein" evidence="2">
    <location>
        <begin position="36"/>
        <end position="491"/>
    </location>
</feature>
<protein>
    <recommendedName>
        <fullName evidence="3">Htaa domain-containing protein</fullName>
    </recommendedName>
</protein>
<accession>A0A3A9WGJ2</accession>
<dbReference type="RefSeq" id="WP_120695813.1">
    <property type="nucleotide sequence ID" value="NZ_RBDX01000002.1"/>
</dbReference>
<keyword evidence="6" id="KW-1185">Reference proteome</keyword>
<dbReference type="EMBL" id="RBDY01000003">
    <property type="protein sequence ID" value="RKN25799.1"/>
    <property type="molecule type" value="Genomic_DNA"/>
</dbReference>
<gene>
    <name evidence="5" type="ORF">D7318_05935</name>
    <name evidence="4" type="ORF">D7319_04545</name>
</gene>
<feature type="signal peptide" evidence="2">
    <location>
        <begin position="1"/>
        <end position="35"/>
    </location>
</feature>
<evidence type="ECO:0000313" key="4">
    <source>
        <dbReference type="EMBL" id="RKN12148.1"/>
    </source>
</evidence>
<sequence length="491" mass="48571">MTALRSRTLTRGGLLLTTATATALALTAPVTPAFAQEGPGEQAIGLTDGTLDWGVKESFRRYITGPIAHGSATAADGAEATESGFRFTGGTGAYDLGTHAVDTAFDGSVHFLGHDGLLDLKLSAPRVVTEGTAGTLVTDVTIAGETTEDVEFADLDLTGVAPGSGEGGALVFADIPATLTADGAEAFSYNGTPMYAEGTALDPATLTVTPETPGGEDPDGDDPDGDDPDGDDPEGNDPGGDEEPLGPVHDGTLDWGVKESFRSYVTGPIAGGDVELTGGATEIADGYRFPGATGAYVAETPALDAGFDGAVRFTGHDGALDLSFSDLAVDIEGTGGTLIADVSSKDRETGEVSAYQDIAVAELDVPEGALTPDGDVITLAAVPAALTADGAQAFAGFYAEGEELDPVTVTVALTEDADLPTDPNGPGGSDGDDTPGGPAPQGGAAGGALAATGGATDTAALLGAAAALAAAGGAAVHAARRRTTTTTDTTP</sequence>
<feature type="region of interest" description="Disordered" evidence="1">
    <location>
        <begin position="205"/>
        <end position="253"/>
    </location>
</feature>
<dbReference type="Proteomes" id="UP000268652">
    <property type="component" value="Unassembled WGS sequence"/>
</dbReference>
<dbReference type="EMBL" id="RBDX01000002">
    <property type="protein sequence ID" value="RKN12148.1"/>
    <property type="molecule type" value="Genomic_DNA"/>
</dbReference>
<organism evidence="4 7">
    <name type="scientific">Streptomyces radicis</name>
    <dbReference type="NCBI Taxonomy" id="1750517"/>
    <lineage>
        <taxon>Bacteria</taxon>
        <taxon>Bacillati</taxon>
        <taxon>Actinomycetota</taxon>
        <taxon>Actinomycetes</taxon>
        <taxon>Kitasatosporales</taxon>
        <taxon>Streptomycetaceae</taxon>
        <taxon>Streptomyces</taxon>
    </lineage>
</organism>
<dbReference type="Pfam" id="PF04213">
    <property type="entry name" value="HtaA"/>
    <property type="match status" value="2"/>
</dbReference>
<dbReference type="InterPro" id="IPR007331">
    <property type="entry name" value="Htaa"/>
</dbReference>
<feature type="compositionally biased region" description="Acidic residues" evidence="1">
    <location>
        <begin position="214"/>
        <end position="244"/>
    </location>
</feature>
<comment type="caution">
    <text evidence="4">The sequence shown here is derived from an EMBL/GenBank/DDBJ whole genome shotgun (WGS) entry which is preliminary data.</text>
</comment>
<dbReference type="AlphaFoldDB" id="A0A3A9WGJ2"/>
<name>A0A3A9WGJ2_9ACTN</name>
<reference evidence="6 7" key="1">
    <citation type="submission" date="2018-09" db="EMBL/GenBank/DDBJ databases">
        <title>Streptomyces sp. nov. DS1-2, an endophytic actinomycete isolated from roots of Dendrobium scabrilingue.</title>
        <authorList>
            <person name="Kuncharoen N."/>
            <person name="Kudo T."/>
            <person name="Ohkuma M."/>
            <person name="Yuki M."/>
            <person name="Tanasupawat S."/>
        </authorList>
    </citation>
    <scope>NUCLEOTIDE SEQUENCE [LARGE SCALE GENOMIC DNA]</scope>
    <source>
        <strain evidence="4 7">AZ1-7</strain>
        <strain evidence="5 6">DS1-2</strain>
    </source>
</reference>
<dbReference type="InterPro" id="IPR006311">
    <property type="entry name" value="TAT_signal"/>
</dbReference>
<dbReference type="OrthoDB" id="7210788at2"/>
<proteinExistence type="predicted"/>
<dbReference type="Proteomes" id="UP000275024">
    <property type="component" value="Unassembled WGS sequence"/>
</dbReference>